<evidence type="ECO:0000313" key="5">
    <source>
        <dbReference type="Proteomes" id="UP000521943"/>
    </source>
</evidence>
<proteinExistence type="predicted"/>
<sequence length="569" mass="63884">MGGSSSSRTRLPTPYLPRTPGTTPQDVMKTHVLKLQTRSWDGSRDRAAPQSLLCMTGAAGAGKSALQQTVAELCTNLGIFASCFFFSSSDGTRNNVSRITPTIAYQLGLKNPALRRSIATAVEDDPLIFKQTLKIQIERLIVRPISRLPPQDLARFPYAVFIDGLDECAEEDRQRELLAALKACFLNGRTPFRIFLASRPELPIFEALQPGGYLREVAYHIRLSDDYDASADIRRTAQRRLTELGQRRQLERDWYSERDVEAIVEAASGQYIYAATAIRYLSDSRGSPAERLRTIINWAPGKDIKGKGPMAALDLLYTNIVLRAKEGYEAAGTNNQLDFVLILKCYIVIGGYIFHSLRDYDSMLELEYGTHERILCDLRSLITVNDEKDTAAIQRSGALVFYHKSFKDFLRSEIRAGSLFLSENEVHDHLFLCGLRMMAKWPATTFSNAFTENGPITFGGSNTYIRLVKSVSMEAGNRCYGRLNRDHPPSEAVVDAFIVFARDSSGLNKIDNWIVSSEGTSAEQEGNRNDWLAIQDTLLPYVKKKDSVLAATAKEYSMKWKNIKSKHRR</sequence>
<dbReference type="EMBL" id="JACGCI010000009">
    <property type="protein sequence ID" value="KAF6761788.1"/>
    <property type="molecule type" value="Genomic_DNA"/>
</dbReference>
<feature type="domain" description="Nephrocystin 3-like N-terminal" evidence="3">
    <location>
        <begin position="44"/>
        <end position="199"/>
    </location>
</feature>
<evidence type="ECO:0000256" key="1">
    <source>
        <dbReference type="ARBA" id="ARBA00022737"/>
    </source>
</evidence>
<comment type="caution">
    <text evidence="4">The sequence shown here is derived from an EMBL/GenBank/DDBJ whole genome shotgun (WGS) entry which is preliminary data.</text>
</comment>
<feature type="compositionally biased region" description="Low complexity" evidence="2">
    <location>
        <begin position="8"/>
        <end position="24"/>
    </location>
</feature>
<gene>
    <name evidence="4" type="ORF">DFP72DRAFT_630832</name>
</gene>
<dbReference type="PANTHER" id="PTHR10039">
    <property type="entry name" value="AMELOGENIN"/>
    <property type="match status" value="1"/>
</dbReference>
<evidence type="ECO:0000259" key="3">
    <source>
        <dbReference type="Pfam" id="PF24883"/>
    </source>
</evidence>
<name>A0A8H6IA95_9AGAR</name>
<dbReference type="OrthoDB" id="5967843at2759"/>
<dbReference type="SUPFAM" id="SSF52540">
    <property type="entry name" value="P-loop containing nucleoside triphosphate hydrolases"/>
    <property type="match status" value="1"/>
</dbReference>
<reference evidence="4 5" key="1">
    <citation type="submission" date="2020-07" db="EMBL/GenBank/DDBJ databases">
        <title>Comparative genomics of pyrophilous fungi reveals a link between fire events and developmental genes.</title>
        <authorList>
            <consortium name="DOE Joint Genome Institute"/>
            <person name="Steindorff A.S."/>
            <person name="Carver A."/>
            <person name="Calhoun S."/>
            <person name="Stillman K."/>
            <person name="Liu H."/>
            <person name="Lipzen A."/>
            <person name="Pangilinan J."/>
            <person name="Labutti K."/>
            <person name="Bruns T.D."/>
            <person name="Grigoriev I.V."/>
        </authorList>
    </citation>
    <scope>NUCLEOTIDE SEQUENCE [LARGE SCALE GENOMIC DNA]</scope>
    <source>
        <strain evidence="4 5">CBS 144469</strain>
    </source>
</reference>
<protein>
    <recommendedName>
        <fullName evidence="3">Nephrocystin 3-like N-terminal domain-containing protein</fullName>
    </recommendedName>
</protein>
<dbReference type="PANTHER" id="PTHR10039:SF17">
    <property type="entry name" value="FUNGAL STAND N-TERMINAL GOODBYE DOMAIN-CONTAINING PROTEIN-RELATED"/>
    <property type="match status" value="1"/>
</dbReference>
<evidence type="ECO:0000256" key="2">
    <source>
        <dbReference type="SAM" id="MobiDB-lite"/>
    </source>
</evidence>
<keyword evidence="5" id="KW-1185">Reference proteome</keyword>
<dbReference type="InterPro" id="IPR056884">
    <property type="entry name" value="NPHP3-like_N"/>
</dbReference>
<accession>A0A8H6IA95</accession>
<keyword evidence="1" id="KW-0677">Repeat</keyword>
<feature type="region of interest" description="Disordered" evidence="2">
    <location>
        <begin position="1"/>
        <end position="25"/>
    </location>
</feature>
<dbReference type="AlphaFoldDB" id="A0A8H6IA95"/>
<dbReference type="InterPro" id="IPR027417">
    <property type="entry name" value="P-loop_NTPase"/>
</dbReference>
<evidence type="ECO:0000313" key="4">
    <source>
        <dbReference type="EMBL" id="KAF6761788.1"/>
    </source>
</evidence>
<organism evidence="4 5">
    <name type="scientific">Ephemerocybe angulata</name>
    <dbReference type="NCBI Taxonomy" id="980116"/>
    <lineage>
        <taxon>Eukaryota</taxon>
        <taxon>Fungi</taxon>
        <taxon>Dikarya</taxon>
        <taxon>Basidiomycota</taxon>
        <taxon>Agaricomycotina</taxon>
        <taxon>Agaricomycetes</taxon>
        <taxon>Agaricomycetidae</taxon>
        <taxon>Agaricales</taxon>
        <taxon>Agaricineae</taxon>
        <taxon>Psathyrellaceae</taxon>
        <taxon>Ephemerocybe</taxon>
    </lineage>
</organism>
<dbReference type="Proteomes" id="UP000521943">
    <property type="component" value="Unassembled WGS sequence"/>
</dbReference>
<dbReference type="Pfam" id="PF24883">
    <property type="entry name" value="NPHP3_N"/>
    <property type="match status" value="1"/>
</dbReference>